<dbReference type="EMBL" id="SWMS01000024">
    <property type="protein sequence ID" value="TKG63184.1"/>
    <property type="molecule type" value="Genomic_DNA"/>
</dbReference>
<sequence length="1040" mass="111676">MSPGSRDRSSSRGDRVDIPRPSLTASVAGTGPLGHARCGRSRKTDAGGHVIRYGVLGPLTVDGETVSPGQHRTVLATLLIQANEAVPTSTLVDELWPDCAPDSATVMVQMCVSGLRKLLAPGVPARDPRQVLRTYRGGYRLEVPDDALDQARFLALAERGHRLAGERDPKGAAHALREALQLWRAPALHDVTGGAVVSAHATWLDEQRAAVLEQRVALDLALGGHREVIAELRGQVAAEPTNEALAAHLVTALAAAGRQGEAFAVFERTRTALAAELGVRPGRRLFDAVAGLRPRVTAGRPKRPRVAPAQLPPDIADFTGRAEVLAEIERALTEPASAPRVLVLCGQGGLGKSALAVHAAHELRERFPDAQLVAGDGSATEVLGQFLHALGVTDDELPSALLDRQHLWRTRTASSRVLVLVDGARDEQQVRALLPGGSGCAVLVTSRRRLLGLEGARTVELPELTEPEALDLLAALAGRERLDAEPAGARELVRLCGGLPLAVRIVGAKLAAHAHEPIADLVARVADRHRGLGELRAGDLDVRATVDVSYAECPQPQRRALRLLGHAGLPTCTRWTVATLLDCPADTARDVCEGLVDAQLLQVCGRDAAGLVRYRLHDLIAAFAAEQEEPGIGEAMERLVHGYLALAGRAHDKLRASRFPPAAPPAPASSATERAVQADPGGWRHEESGNLVALTRWTYRTGWWRHTWLLADAFAGLAERRPDDPGVRDVAVLGLLAARRTGDRGAEAMSLCALGDLRWESGRAGVAARYYALASAAFEELGDDRGLARVLTARADVDIERGRLDRAREDLRRALLLAQLCGDRQCRADALDQLGSLLADIGDLTAAEDCFTNSRQVAESLGSLRGVARAEKRLADVLRWRGEHEQARARLATALEISREHADVHWEAHVLRSLGELDRATGRLADAERSLTRACELFTELGHRHARAYVLYSLGELYADQELPERAELSLAACRQVFQALDDWRGQGYALLGLGRLWARHGDGDAAIAALRAAAGIFARLGYRRCERNALSALAAAATA</sequence>
<dbReference type="Pfam" id="PF13424">
    <property type="entry name" value="TPR_12"/>
    <property type="match status" value="1"/>
</dbReference>
<dbReference type="SMART" id="SM01043">
    <property type="entry name" value="BTAD"/>
    <property type="match status" value="1"/>
</dbReference>
<dbReference type="InterPro" id="IPR002182">
    <property type="entry name" value="NB-ARC"/>
</dbReference>
<dbReference type="PANTHER" id="PTHR35807:SF1">
    <property type="entry name" value="TRANSCRIPTIONAL REGULATOR REDD"/>
    <property type="match status" value="1"/>
</dbReference>
<dbReference type="SUPFAM" id="SSF52540">
    <property type="entry name" value="P-loop containing nucleoside triphosphate hydrolases"/>
    <property type="match status" value="1"/>
</dbReference>
<feature type="domain" description="Bacterial transcriptional activator" evidence="8">
    <location>
        <begin position="148"/>
        <end position="293"/>
    </location>
</feature>
<feature type="domain" description="OmpR/PhoB-type" evidence="7">
    <location>
        <begin position="63"/>
        <end position="141"/>
    </location>
</feature>
<dbReference type="SUPFAM" id="SSF48452">
    <property type="entry name" value="TPR-like"/>
    <property type="match status" value="3"/>
</dbReference>
<keyword evidence="4" id="KW-0238">DNA-binding</keyword>
<evidence type="ECO:0000313" key="10">
    <source>
        <dbReference type="Proteomes" id="UP000309992"/>
    </source>
</evidence>
<dbReference type="Gene3D" id="1.25.40.10">
    <property type="entry name" value="Tetratricopeptide repeat domain"/>
    <property type="match status" value="3"/>
</dbReference>
<feature type="region of interest" description="Disordered" evidence="6">
    <location>
        <begin position="1"/>
        <end position="43"/>
    </location>
</feature>
<reference evidence="9 10" key="1">
    <citation type="journal article" date="2015" name="Antonie Van Leeuwenhoek">
        <title>Prauserella endophytica sp. nov., an endophytic actinobacterium isolated from Tamarix taklamakanensis.</title>
        <authorList>
            <person name="Liu J.M."/>
            <person name="Habden X."/>
            <person name="Guo L."/>
            <person name="Tuo L."/>
            <person name="Jiang Z.K."/>
            <person name="Liu S.W."/>
            <person name="Liu X.F."/>
            <person name="Chen L."/>
            <person name="Li R.F."/>
            <person name="Zhang Y.Q."/>
            <person name="Sun C.H."/>
        </authorList>
    </citation>
    <scope>NUCLEOTIDE SEQUENCE [LARGE SCALE GENOMIC DNA]</scope>
    <source>
        <strain evidence="9 10">CGMCC 4.7182</strain>
    </source>
</reference>
<evidence type="ECO:0000256" key="3">
    <source>
        <dbReference type="ARBA" id="ARBA00023015"/>
    </source>
</evidence>
<evidence type="ECO:0000256" key="6">
    <source>
        <dbReference type="SAM" id="MobiDB-lite"/>
    </source>
</evidence>
<dbReference type="InterPro" id="IPR005158">
    <property type="entry name" value="BTAD"/>
</dbReference>
<evidence type="ECO:0000256" key="1">
    <source>
        <dbReference type="ARBA" id="ARBA00005820"/>
    </source>
</evidence>
<feature type="compositionally biased region" description="Basic and acidic residues" evidence="6">
    <location>
        <begin position="1"/>
        <end position="18"/>
    </location>
</feature>
<dbReference type="SMART" id="SM00028">
    <property type="entry name" value="TPR"/>
    <property type="match status" value="7"/>
</dbReference>
<evidence type="ECO:0000259" key="8">
    <source>
        <dbReference type="SMART" id="SM01043"/>
    </source>
</evidence>
<evidence type="ECO:0000256" key="5">
    <source>
        <dbReference type="ARBA" id="ARBA00023163"/>
    </source>
</evidence>
<organism evidence="9 10">
    <name type="scientific">Prauserella endophytica</name>
    <dbReference type="NCBI Taxonomy" id="1592324"/>
    <lineage>
        <taxon>Bacteria</taxon>
        <taxon>Bacillati</taxon>
        <taxon>Actinomycetota</taxon>
        <taxon>Actinomycetes</taxon>
        <taxon>Pseudonocardiales</taxon>
        <taxon>Pseudonocardiaceae</taxon>
        <taxon>Prauserella</taxon>
        <taxon>Prauserella coralliicola group</taxon>
    </lineage>
</organism>
<keyword evidence="2" id="KW-0677">Repeat</keyword>
<dbReference type="PRINTS" id="PR00364">
    <property type="entry name" value="DISEASERSIST"/>
</dbReference>
<dbReference type="Pfam" id="PF00931">
    <property type="entry name" value="NB-ARC"/>
    <property type="match status" value="1"/>
</dbReference>
<dbReference type="Pfam" id="PF00486">
    <property type="entry name" value="Trans_reg_C"/>
    <property type="match status" value="1"/>
</dbReference>
<dbReference type="CDD" id="cd15831">
    <property type="entry name" value="BTAD"/>
    <property type="match status" value="1"/>
</dbReference>
<dbReference type="InterPro" id="IPR027417">
    <property type="entry name" value="P-loop_NTPase"/>
</dbReference>
<dbReference type="InterPro" id="IPR016032">
    <property type="entry name" value="Sig_transdc_resp-reg_C-effctor"/>
</dbReference>
<dbReference type="SUPFAM" id="SSF46894">
    <property type="entry name" value="C-terminal effector domain of the bipartite response regulators"/>
    <property type="match status" value="1"/>
</dbReference>
<dbReference type="Proteomes" id="UP000309992">
    <property type="component" value="Unassembled WGS sequence"/>
</dbReference>
<feature type="region of interest" description="Disordered" evidence="6">
    <location>
        <begin position="657"/>
        <end position="682"/>
    </location>
</feature>
<dbReference type="Gene3D" id="1.10.10.10">
    <property type="entry name" value="Winged helix-like DNA-binding domain superfamily/Winged helix DNA-binding domain"/>
    <property type="match status" value="1"/>
</dbReference>
<keyword evidence="3" id="KW-0805">Transcription regulation</keyword>
<dbReference type="PANTHER" id="PTHR35807">
    <property type="entry name" value="TRANSCRIPTIONAL REGULATOR REDD-RELATED"/>
    <property type="match status" value="1"/>
</dbReference>
<evidence type="ECO:0000259" key="7">
    <source>
        <dbReference type="SMART" id="SM00862"/>
    </source>
</evidence>
<dbReference type="SMART" id="SM00862">
    <property type="entry name" value="Trans_reg_C"/>
    <property type="match status" value="1"/>
</dbReference>
<accession>A0ABY2RWG2</accession>
<dbReference type="InterPro" id="IPR051677">
    <property type="entry name" value="AfsR-DnrI-RedD_regulator"/>
</dbReference>
<keyword evidence="10" id="KW-1185">Reference proteome</keyword>
<comment type="caution">
    <text evidence="9">The sequence shown here is derived from an EMBL/GenBank/DDBJ whole genome shotgun (WGS) entry which is preliminary data.</text>
</comment>
<dbReference type="InterPro" id="IPR036388">
    <property type="entry name" value="WH-like_DNA-bd_sf"/>
</dbReference>
<comment type="similarity">
    <text evidence="1">Belongs to the AfsR/DnrI/RedD regulatory family.</text>
</comment>
<dbReference type="InterPro" id="IPR019734">
    <property type="entry name" value="TPR_rpt"/>
</dbReference>
<dbReference type="Gene3D" id="3.40.50.300">
    <property type="entry name" value="P-loop containing nucleotide triphosphate hydrolases"/>
    <property type="match status" value="1"/>
</dbReference>
<dbReference type="InterPro" id="IPR011990">
    <property type="entry name" value="TPR-like_helical_dom_sf"/>
</dbReference>
<evidence type="ECO:0000313" key="9">
    <source>
        <dbReference type="EMBL" id="TKG63184.1"/>
    </source>
</evidence>
<dbReference type="Gene3D" id="1.10.8.430">
    <property type="entry name" value="Helical domain of apoptotic protease-activating factors"/>
    <property type="match status" value="1"/>
</dbReference>
<protein>
    <submittedName>
        <fullName evidence="9">Tetratricopeptide repeat protein</fullName>
    </submittedName>
</protein>
<evidence type="ECO:0000256" key="2">
    <source>
        <dbReference type="ARBA" id="ARBA00022737"/>
    </source>
</evidence>
<dbReference type="InterPro" id="IPR001867">
    <property type="entry name" value="OmpR/PhoB-type_DNA-bd"/>
</dbReference>
<gene>
    <name evidence="9" type="ORF">FCN18_30965</name>
</gene>
<proteinExistence type="inferred from homology"/>
<keyword evidence="5" id="KW-0804">Transcription</keyword>
<dbReference type="Pfam" id="PF03704">
    <property type="entry name" value="BTAD"/>
    <property type="match status" value="1"/>
</dbReference>
<dbReference type="InterPro" id="IPR042197">
    <property type="entry name" value="Apaf_helical"/>
</dbReference>
<name>A0ABY2RWG2_9PSEU</name>
<evidence type="ECO:0000256" key="4">
    <source>
        <dbReference type="ARBA" id="ARBA00023125"/>
    </source>
</evidence>